<dbReference type="InterPro" id="IPR001967">
    <property type="entry name" value="Peptidase_S11_N"/>
</dbReference>
<keyword evidence="3" id="KW-0378">Hydrolase</keyword>
<comment type="similarity">
    <text evidence="1 9">Belongs to the peptidase S11 family.</text>
</comment>
<keyword evidence="6" id="KW-0961">Cell wall biogenesis/degradation</keyword>
<dbReference type="Pfam" id="PF00768">
    <property type="entry name" value="Peptidase_S11"/>
    <property type="match status" value="1"/>
</dbReference>
<dbReference type="GO" id="GO:0006508">
    <property type="term" value="P:proteolysis"/>
    <property type="evidence" value="ECO:0007669"/>
    <property type="project" value="InterPro"/>
</dbReference>
<protein>
    <recommendedName>
        <fullName evidence="10">Peptidase S11 D-alanyl-D-alanine carboxypeptidase A N-terminal domain-containing protein</fullName>
    </recommendedName>
</protein>
<evidence type="ECO:0000256" key="2">
    <source>
        <dbReference type="ARBA" id="ARBA00022729"/>
    </source>
</evidence>
<name>A0A1F4XLZ3_9BACT</name>
<evidence type="ECO:0000313" key="11">
    <source>
        <dbReference type="EMBL" id="OGC82772.1"/>
    </source>
</evidence>
<dbReference type="EMBL" id="MEWS01000008">
    <property type="protein sequence ID" value="OGC82772.1"/>
    <property type="molecule type" value="Genomic_DNA"/>
</dbReference>
<evidence type="ECO:0000256" key="6">
    <source>
        <dbReference type="ARBA" id="ARBA00023316"/>
    </source>
</evidence>
<evidence type="ECO:0000256" key="1">
    <source>
        <dbReference type="ARBA" id="ARBA00007164"/>
    </source>
</evidence>
<dbReference type="PANTHER" id="PTHR21581">
    <property type="entry name" value="D-ALANYL-D-ALANINE CARBOXYPEPTIDASE"/>
    <property type="match status" value="1"/>
</dbReference>
<feature type="domain" description="Peptidase S11 D-alanyl-D-alanine carboxypeptidase A N-terminal" evidence="10">
    <location>
        <begin position="61"/>
        <end position="284"/>
    </location>
</feature>
<reference evidence="11 12" key="1">
    <citation type="journal article" date="2016" name="Nat. Commun.">
        <title>Thousands of microbial genomes shed light on interconnected biogeochemical processes in an aquifer system.</title>
        <authorList>
            <person name="Anantharaman K."/>
            <person name="Brown C.T."/>
            <person name="Hug L.A."/>
            <person name="Sharon I."/>
            <person name="Castelle C.J."/>
            <person name="Probst A.J."/>
            <person name="Thomas B.C."/>
            <person name="Singh A."/>
            <person name="Wilkins M.J."/>
            <person name="Karaoz U."/>
            <person name="Brodie E.L."/>
            <person name="Williams K.H."/>
            <person name="Hubbard S.S."/>
            <person name="Banfield J.F."/>
        </authorList>
    </citation>
    <scope>NUCLEOTIDE SEQUENCE [LARGE SCALE GENOMIC DNA]</scope>
</reference>
<accession>A0A1F4XLZ3</accession>
<evidence type="ECO:0000256" key="7">
    <source>
        <dbReference type="PIRSR" id="PIRSR618044-1"/>
    </source>
</evidence>
<dbReference type="SUPFAM" id="SSF56601">
    <property type="entry name" value="beta-lactamase/transpeptidase-like"/>
    <property type="match status" value="1"/>
</dbReference>
<dbReference type="GO" id="GO:0009002">
    <property type="term" value="F:serine-type D-Ala-D-Ala carboxypeptidase activity"/>
    <property type="evidence" value="ECO:0007669"/>
    <property type="project" value="InterPro"/>
</dbReference>
<feature type="active site" description="Proton acceptor" evidence="7">
    <location>
        <position position="95"/>
    </location>
</feature>
<comment type="caution">
    <text evidence="11">The sequence shown here is derived from an EMBL/GenBank/DDBJ whole genome shotgun (WGS) entry which is preliminary data.</text>
</comment>
<evidence type="ECO:0000256" key="9">
    <source>
        <dbReference type="RuleBase" id="RU004016"/>
    </source>
</evidence>
<keyword evidence="4" id="KW-0133">Cell shape</keyword>
<dbReference type="Gene3D" id="3.40.710.10">
    <property type="entry name" value="DD-peptidase/beta-lactamase superfamily"/>
    <property type="match status" value="1"/>
</dbReference>
<dbReference type="GO" id="GO:0009252">
    <property type="term" value="P:peptidoglycan biosynthetic process"/>
    <property type="evidence" value="ECO:0007669"/>
    <property type="project" value="UniProtKB-KW"/>
</dbReference>
<dbReference type="InterPro" id="IPR012338">
    <property type="entry name" value="Beta-lactam/transpept-like"/>
</dbReference>
<organism evidence="11 12">
    <name type="scientific">Candidatus Abawacabacteria bacterium RIFCSPHIGHO2_01_FULL_46_8</name>
    <dbReference type="NCBI Taxonomy" id="1817815"/>
    <lineage>
        <taxon>Bacteria</taxon>
        <taxon>Candidatus Abawacaibacteriota</taxon>
    </lineage>
</organism>
<dbReference type="InterPro" id="IPR018044">
    <property type="entry name" value="Peptidase_S11"/>
</dbReference>
<evidence type="ECO:0000256" key="3">
    <source>
        <dbReference type="ARBA" id="ARBA00022801"/>
    </source>
</evidence>
<dbReference type="PANTHER" id="PTHR21581:SF33">
    <property type="entry name" value="D-ALANYL-D-ALANINE CARBOXYPEPTIDASE DACB"/>
    <property type="match status" value="1"/>
</dbReference>
<evidence type="ECO:0000256" key="8">
    <source>
        <dbReference type="PIRSR" id="PIRSR618044-2"/>
    </source>
</evidence>
<dbReference type="Proteomes" id="UP000177521">
    <property type="component" value="Unassembled WGS sequence"/>
</dbReference>
<proteinExistence type="inferred from homology"/>
<evidence type="ECO:0000256" key="4">
    <source>
        <dbReference type="ARBA" id="ARBA00022960"/>
    </source>
</evidence>
<feature type="binding site" evidence="8">
    <location>
        <position position="255"/>
    </location>
    <ligand>
        <name>substrate</name>
    </ligand>
</feature>
<evidence type="ECO:0000259" key="10">
    <source>
        <dbReference type="Pfam" id="PF00768"/>
    </source>
</evidence>
<dbReference type="PRINTS" id="PR00725">
    <property type="entry name" value="DADACBPTASE1"/>
</dbReference>
<dbReference type="GO" id="GO:0008360">
    <property type="term" value="P:regulation of cell shape"/>
    <property type="evidence" value="ECO:0007669"/>
    <property type="project" value="UniProtKB-KW"/>
</dbReference>
<sequence>MGQELIAMVMLALQLIGNFGLETSVLSPAELKQLIDQQQEEVTYLLPSEVGFSKTPRLLSPLISAKAALAVDLDSGAIFYKKEAFERMAIASITKIMTALVVFAELDLKDVVTVPRVAAEISGSRAGLLVGENISVLNLLRALLIDSGNDAAYALAYHYGEGKLEPFVAAMNKRAASLGLKDTSFSNPAGFDADENYATAYDVSLLVRTALNEALLRDIVSTKKMTIYSKDGVKSHHLVNTNQLLGGYLAVTGVKTGRTNAAGQSLVSLSERDGKKVLSVVLNSPDRFQESKILLDWVYTAFQWPEGPVG</sequence>
<dbReference type="AlphaFoldDB" id="A0A1F4XLZ3"/>
<dbReference type="GO" id="GO:0071555">
    <property type="term" value="P:cell wall organization"/>
    <property type="evidence" value="ECO:0007669"/>
    <property type="project" value="UniProtKB-KW"/>
</dbReference>
<feature type="active site" description="Acyl-ester intermediate" evidence="7">
    <location>
        <position position="92"/>
    </location>
</feature>
<evidence type="ECO:0000313" key="12">
    <source>
        <dbReference type="Proteomes" id="UP000177521"/>
    </source>
</evidence>
<keyword evidence="5" id="KW-0573">Peptidoglycan synthesis</keyword>
<keyword evidence="2" id="KW-0732">Signal</keyword>
<gene>
    <name evidence="11" type="ORF">A2788_02635</name>
</gene>
<feature type="active site" evidence="7">
    <location>
        <position position="147"/>
    </location>
</feature>
<evidence type="ECO:0000256" key="5">
    <source>
        <dbReference type="ARBA" id="ARBA00022984"/>
    </source>
</evidence>